<sequence length="360" mass="40029">MHLLYLAFTLTFLARLHITTASDDLDYTSSDTTAHIPIPDGFQFDLRMVSAKSGGKYRAPTAVLDVDAYPVAPPELELEQVHVYIRHGERTPVSVRMSEQPASIPEHWIMCNHSRNFRVAMKEFQGSSDAVNLDPASLLDAPTKVQSPHGNVKHVVERENGMAMEGECLLGQLSDLGKETTHNYGLALRRLYVDRLKFLPITLSRQSDAYFRSTNIPRTIESLQEIIHGLYPVANCSPGVAPVLRVRNGRDENLLGNTLACKRLSVLLVNFADAAAAAYNPVLEPLDEKISKYIGGNPVRINGQPRASGILDTVRSAMAHGVKLPPEFEDRNIVETIEKAVVNEWFAGCEKRPYHPPLHY</sequence>
<reference evidence="4 5" key="1">
    <citation type="submission" date="2019-02" db="EMBL/GenBank/DDBJ databases">
        <title>Genome sequencing of the rare red list fungi Dentipellis fragilis.</title>
        <authorList>
            <person name="Buettner E."/>
            <person name="Kellner H."/>
        </authorList>
    </citation>
    <scope>NUCLEOTIDE SEQUENCE [LARGE SCALE GENOMIC DNA]</scope>
    <source>
        <strain evidence="4 5">DSM 105465</strain>
    </source>
</reference>
<dbReference type="PANTHER" id="PTHR11567:SF110">
    <property type="entry name" value="2-PHOSPHOXYLOSE PHOSPHATASE 1"/>
    <property type="match status" value="1"/>
</dbReference>
<keyword evidence="2" id="KW-0378">Hydrolase</keyword>
<dbReference type="EMBL" id="SEOQ01000007">
    <property type="protein sequence ID" value="TFY72718.1"/>
    <property type="molecule type" value="Genomic_DNA"/>
</dbReference>
<dbReference type="AlphaFoldDB" id="A0A4Y9ZG11"/>
<evidence type="ECO:0000256" key="3">
    <source>
        <dbReference type="SAM" id="SignalP"/>
    </source>
</evidence>
<feature type="chain" id="PRO_5021400239" description="Acid phosphatase" evidence="3">
    <location>
        <begin position="22"/>
        <end position="360"/>
    </location>
</feature>
<proteinExistence type="inferred from homology"/>
<dbReference type="OrthoDB" id="10257284at2759"/>
<comment type="caution">
    <text evidence="4">The sequence shown here is derived from an EMBL/GenBank/DDBJ whole genome shotgun (WGS) entry which is preliminary data.</text>
</comment>
<organism evidence="4 5">
    <name type="scientific">Dentipellis fragilis</name>
    <dbReference type="NCBI Taxonomy" id="205917"/>
    <lineage>
        <taxon>Eukaryota</taxon>
        <taxon>Fungi</taxon>
        <taxon>Dikarya</taxon>
        <taxon>Basidiomycota</taxon>
        <taxon>Agaricomycotina</taxon>
        <taxon>Agaricomycetes</taxon>
        <taxon>Russulales</taxon>
        <taxon>Hericiaceae</taxon>
        <taxon>Dentipellis</taxon>
    </lineage>
</organism>
<name>A0A4Y9ZG11_9AGAM</name>
<dbReference type="Gene3D" id="3.40.50.1240">
    <property type="entry name" value="Phosphoglycerate mutase-like"/>
    <property type="match status" value="1"/>
</dbReference>
<dbReference type="InterPro" id="IPR029033">
    <property type="entry name" value="His_PPase_superfam"/>
</dbReference>
<gene>
    <name evidence="4" type="ORF">EVG20_g315</name>
</gene>
<evidence type="ECO:0000256" key="1">
    <source>
        <dbReference type="ARBA" id="ARBA00005375"/>
    </source>
</evidence>
<evidence type="ECO:0000256" key="2">
    <source>
        <dbReference type="ARBA" id="ARBA00022801"/>
    </source>
</evidence>
<protein>
    <recommendedName>
        <fullName evidence="6">Acid phosphatase</fullName>
    </recommendedName>
</protein>
<keyword evidence="3" id="KW-0732">Signal</keyword>
<evidence type="ECO:0000313" key="5">
    <source>
        <dbReference type="Proteomes" id="UP000298327"/>
    </source>
</evidence>
<dbReference type="PANTHER" id="PTHR11567">
    <property type="entry name" value="ACID PHOSPHATASE-RELATED"/>
    <property type="match status" value="1"/>
</dbReference>
<evidence type="ECO:0008006" key="6">
    <source>
        <dbReference type="Google" id="ProtNLM"/>
    </source>
</evidence>
<dbReference type="InterPro" id="IPR050645">
    <property type="entry name" value="Histidine_acid_phosphatase"/>
</dbReference>
<comment type="similarity">
    <text evidence="1">Belongs to the histidine acid phosphatase family.</text>
</comment>
<evidence type="ECO:0000313" key="4">
    <source>
        <dbReference type="EMBL" id="TFY72718.1"/>
    </source>
</evidence>
<dbReference type="Pfam" id="PF00328">
    <property type="entry name" value="His_Phos_2"/>
    <property type="match status" value="1"/>
</dbReference>
<keyword evidence="5" id="KW-1185">Reference proteome</keyword>
<dbReference type="Proteomes" id="UP000298327">
    <property type="component" value="Unassembled WGS sequence"/>
</dbReference>
<feature type="signal peptide" evidence="3">
    <location>
        <begin position="1"/>
        <end position="21"/>
    </location>
</feature>
<accession>A0A4Y9ZG11</accession>
<dbReference type="InterPro" id="IPR000560">
    <property type="entry name" value="His_Pase_clade-2"/>
</dbReference>
<dbReference type="SUPFAM" id="SSF53254">
    <property type="entry name" value="Phosphoglycerate mutase-like"/>
    <property type="match status" value="1"/>
</dbReference>
<dbReference type="GO" id="GO:0016791">
    <property type="term" value="F:phosphatase activity"/>
    <property type="evidence" value="ECO:0007669"/>
    <property type="project" value="TreeGrafter"/>
</dbReference>
<dbReference type="STRING" id="205917.A0A4Y9ZG11"/>